<comment type="caution">
    <text evidence="2">The sequence shown here is derived from an EMBL/GenBank/DDBJ whole genome shotgun (WGS) entry which is preliminary data.</text>
</comment>
<dbReference type="EMBL" id="BMAV01023249">
    <property type="protein sequence ID" value="GFY78856.1"/>
    <property type="molecule type" value="Genomic_DNA"/>
</dbReference>
<gene>
    <name evidence="2" type="ORF">TNIN_354761</name>
</gene>
<dbReference type="AlphaFoldDB" id="A0A8X6YX92"/>
<accession>A0A8X6YX92</accession>
<reference evidence="2" key="1">
    <citation type="submission" date="2020-08" db="EMBL/GenBank/DDBJ databases">
        <title>Multicomponent nature underlies the extraordinary mechanical properties of spider dragline silk.</title>
        <authorList>
            <person name="Kono N."/>
            <person name="Nakamura H."/>
            <person name="Mori M."/>
            <person name="Yoshida Y."/>
            <person name="Ohtoshi R."/>
            <person name="Malay A.D."/>
            <person name="Moran D.A.P."/>
            <person name="Tomita M."/>
            <person name="Numata K."/>
            <person name="Arakawa K."/>
        </authorList>
    </citation>
    <scope>NUCLEOTIDE SEQUENCE</scope>
</reference>
<dbReference type="OrthoDB" id="10479184at2759"/>
<proteinExistence type="predicted"/>
<feature type="non-terminal residue" evidence="2">
    <location>
        <position position="1"/>
    </location>
</feature>
<keyword evidence="3" id="KW-1185">Reference proteome</keyword>
<keyword evidence="1" id="KW-0812">Transmembrane</keyword>
<sequence length="160" mass="18073">MDLGICSQNVQSILVFFVTDDTDETPKSHLKELEPFKLPKKPDDEICPASKLTTKKPTAYYSKKTTTTTTTPDYSTTQKVSVGKKVLSALTLKKDEDNGYQFPKQASLDTYMNWKPSVGNWSTYGIHIEIPFTDVTFMKILVAEISLIVILVFALQYYLT</sequence>
<keyword evidence="1" id="KW-0472">Membrane</keyword>
<keyword evidence="1" id="KW-1133">Transmembrane helix</keyword>
<organism evidence="2 3">
    <name type="scientific">Trichonephila inaurata madagascariensis</name>
    <dbReference type="NCBI Taxonomy" id="2747483"/>
    <lineage>
        <taxon>Eukaryota</taxon>
        <taxon>Metazoa</taxon>
        <taxon>Ecdysozoa</taxon>
        <taxon>Arthropoda</taxon>
        <taxon>Chelicerata</taxon>
        <taxon>Arachnida</taxon>
        <taxon>Araneae</taxon>
        <taxon>Araneomorphae</taxon>
        <taxon>Entelegynae</taxon>
        <taxon>Araneoidea</taxon>
        <taxon>Nephilidae</taxon>
        <taxon>Trichonephila</taxon>
        <taxon>Trichonephila inaurata</taxon>
    </lineage>
</organism>
<name>A0A8X6YX92_9ARAC</name>
<evidence type="ECO:0000256" key="1">
    <source>
        <dbReference type="SAM" id="Phobius"/>
    </source>
</evidence>
<dbReference type="Proteomes" id="UP000886998">
    <property type="component" value="Unassembled WGS sequence"/>
</dbReference>
<evidence type="ECO:0000313" key="3">
    <source>
        <dbReference type="Proteomes" id="UP000886998"/>
    </source>
</evidence>
<feature type="transmembrane region" description="Helical" evidence="1">
    <location>
        <begin position="140"/>
        <end position="159"/>
    </location>
</feature>
<protein>
    <submittedName>
        <fullName evidence="2">Uncharacterized protein</fullName>
    </submittedName>
</protein>
<evidence type="ECO:0000313" key="2">
    <source>
        <dbReference type="EMBL" id="GFY78856.1"/>
    </source>
</evidence>